<keyword evidence="1" id="KW-0812">Transmembrane</keyword>
<accession>A0A432XJM5</accession>
<keyword evidence="1" id="KW-0472">Membrane</keyword>
<feature type="transmembrane region" description="Helical" evidence="1">
    <location>
        <begin position="14"/>
        <end position="35"/>
    </location>
</feature>
<dbReference type="EMBL" id="PIPV01000018">
    <property type="protein sequence ID" value="RUO48933.1"/>
    <property type="molecule type" value="Genomic_DNA"/>
</dbReference>
<feature type="transmembrane region" description="Helical" evidence="1">
    <location>
        <begin position="41"/>
        <end position="58"/>
    </location>
</feature>
<feature type="transmembrane region" description="Helical" evidence="1">
    <location>
        <begin position="95"/>
        <end position="114"/>
    </location>
</feature>
<comment type="caution">
    <text evidence="2">The sequence shown here is derived from an EMBL/GenBank/DDBJ whole genome shotgun (WGS) entry which is preliminary data.</text>
</comment>
<keyword evidence="3" id="KW-1185">Reference proteome</keyword>
<sequence length="118" mass="13162">MPNKEEEERKAGKIFAEILILFSGCCFAVASYILSHATGEAHWFGRSGAVVVLLSVWVETRNYSAQQRMNDCRQSAAGYIGGSPQDWSIPKRRKVLEYVTLCFILLGTLIWGYGDLVA</sequence>
<dbReference type="Proteomes" id="UP000287330">
    <property type="component" value="Unassembled WGS sequence"/>
</dbReference>
<proteinExistence type="predicted"/>
<dbReference type="AlphaFoldDB" id="A0A432XJM5"/>
<reference evidence="3" key="1">
    <citation type="journal article" date="2018" name="Front. Microbiol.">
        <title>Genome-Based Analysis Reveals the Taxonomy and Diversity of the Family Idiomarinaceae.</title>
        <authorList>
            <person name="Liu Y."/>
            <person name="Lai Q."/>
            <person name="Shao Z."/>
        </authorList>
    </citation>
    <scope>NUCLEOTIDE SEQUENCE [LARGE SCALE GENOMIC DNA]</scope>
    <source>
        <strain evidence="3">F23</strain>
    </source>
</reference>
<gene>
    <name evidence="2" type="ORF">CWE25_13000</name>
</gene>
<organism evidence="2 3">
    <name type="scientific">Idiomarina fontislapidosi</name>
    <dbReference type="NCBI Taxonomy" id="263723"/>
    <lineage>
        <taxon>Bacteria</taxon>
        <taxon>Pseudomonadati</taxon>
        <taxon>Pseudomonadota</taxon>
        <taxon>Gammaproteobacteria</taxon>
        <taxon>Alteromonadales</taxon>
        <taxon>Idiomarinaceae</taxon>
        <taxon>Idiomarina</taxon>
    </lineage>
</organism>
<keyword evidence="1" id="KW-1133">Transmembrane helix</keyword>
<protein>
    <submittedName>
        <fullName evidence="2">Uncharacterized protein</fullName>
    </submittedName>
</protein>
<name>A0A432XJM5_9GAMM</name>
<evidence type="ECO:0000313" key="2">
    <source>
        <dbReference type="EMBL" id="RUO48933.1"/>
    </source>
</evidence>
<evidence type="ECO:0000256" key="1">
    <source>
        <dbReference type="SAM" id="Phobius"/>
    </source>
</evidence>
<evidence type="ECO:0000313" key="3">
    <source>
        <dbReference type="Proteomes" id="UP000287330"/>
    </source>
</evidence>